<dbReference type="PANTHER" id="PTHR13016:SF0">
    <property type="entry name" value="AMME SYNDROME CANDIDATE GENE 1 PROTEIN"/>
    <property type="match status" value="1"/>
</dbReference>
<dbReference type="InterPro" id="IPR027623">
    <property type="entry name" value="AmmeMemoSam_A"/>
</dbReference>
<dbReference type="Proteomes" id="UP000277858">
    <property type="component" value="Chromosome"/>
</dbReference>
<dbReference type="AlphaFoldDB" id="A0A3Q9UIH9"/>
<accession>A0A3Q9UIH9</accession>
<dbReference type="InterPro" id="IPR036071">
    <property type="entry name" value="AMMECR1_dom_sf"/>
</dbReference>
<dbReference type="Gene3D" id="3.30.1490.150">
    <property type="entry name" value="Hypothetical protein ph0010, domain 2"/>
    <property type="match status" value="1"/>
</dbReference>
<dbReference type="InterPro" id="IPR023473">
    <property type="entry name" value="AMMECR1"/>
</dbReference>
<dbReference type="STRING" id="1122997.GCA_000425285_01191"/>
<evidence type="ECO:0000313" key="2">
    <source>
        <dbReference type="EMBL" id="AZZ38956.1"/>
    </source>
</evidence>
<keyword evidence="4" id="KW-1185">Reference proteome</keyword>
<dbReference type="PANTHER" id="PTHR13016">
    <property type="entry name" value="AMMECR1 HOMOLOG"/>
    <property type="match status" value="1"/>
</dbReference>
<name>A0A3Q9UIH9_9ACTN</name>
<dbReference type="PROSITE" id="PS51112">
    <property type="entry name" value="AMMECR1"/>
    <property type="match status" value="1"/>
</dbReference>
<dbReference type="NCBIfam" id="TIGR04335">
    <property type="entry name" value="AmmeMemoSam_A"/>
    <property type="match status" value="1"/>
</dbReference>
<dbReference type="InterPro" id="IPR027485">
    <property type="entry name" value="AMMECR1_N"/>
</dbReference>
<evidence type="ECO:0000313" key="3">
    <source>
        <dbReference type="EMBL" id="VEI04158.1"/>
    </source>
</evidence>
<proteinExistence type="predicted"/>
<dbReference type="Gene3D" id="3.30.700.20">
    <property type="entry name" value="Hypothetical protein ph0010, domain 1"/>
    <property type="match status" value="1"/>
</dbReference>
<evidence type="ECO:0000259" key="1">
    <source>
        <dbReference type="PROSITE" id="PS51112"/>
    </source>
</evidence>
<dbReference type="GeneID" id="82885073"/>
<dbReference type="EMBL" id="LR134473">
    <property type="protein sequence ID" value="VEI04158.1"/>
    <property type="molecule type" value="Genomic_DNA"/>
</dbReference>
<dbReference type="NCBIfam" id="TIGR00296">
    <property type="entry name" value="TIGR00296 family protein"/>
    <property type="match status" value="1"/>
</dbReference>
<dbReference type="InterPro" id="IPR002733">
    <property type="entry name" value="AMMECR1_domain"/>
</dbReference>
<evidence type="ECO:0000313" key="5">
    <source>
        <dbReference type="Proteomes" id="UP000285875"/>
    </source>
</evidence>
<organism evidence="2 5">
    <name type="scientific">Acidipropionibacterium jensenii</name>
    <dbReference type="NCBI Taxonomy" id="1749"/>
    <lineage>
        <taxon>Bacteria</taxon>
        <taxon>Bacillati</taxon>
        <taxon>Actinomycetota</taxon>
        <taxon>Actinomycetes</taxon>
        <taxon>Propionibacteriales</taxon>
        <taxon>Propionibacteriaceae</taxon>
        <taxon>Acidipropionibacterium</taxon>
    </lineage>
</organism>
<gene>
    <name evidence="2" type="ORF">C0Z10_03410</name>
    <name evidence="3" type="ORF">NCTC13652_02382</name>
</gene>
<dbReference type="KEGG" id="aji:C0Z10_03410"/>
<dbReference type="OrthoDB" id="9785549at2"/>
<dbReference type="EMBL" id="CP025570">
    <property type="protein sequence ID" value="AZZ38956.1"/>
    <property type="molecule type" value="Genomic_DNA"/>
</dbReference>
<reference evidence="2" key="3">
    <citation type="journal article" date="2019" name="Microorganisms">
        <title>Red-Brown Pigmentation of Acidipropionibacterium jensenii Is Tied to Haemolytic Activity and cyl-Like Gene Cluster.</title>
        <authorList>
            <person name="Deptula P."/>
            <person name="Loivamaa I."/>
            <person name="Smolander O.P."/>
            <person name="Laine P."/>
            <person name="Roberts R.J."/>
            <person name="Piironen V."/>
            <person name="Paulin L."/>
            <person name="Savijoki K."/>
            <person name="Auvinen P."/>
            <person name="Varmanen P."/>
        </authorList>
    </citation>
    <scope>NUCLEOTIDE SEQUENCE</scope>
    <source>
        <strain evidence="2">JS280</strain>
    </source>
</reference>
<dbReference type="SUPFAM" id="SSF143447">
    <property type="entry name" value="AMMECR1-like"/>
    <property type="match status" value="1"/>
</dbReference>
<evidence type="ECO:0000313" key="4">
    <source>
        <dbReference type="Proteomes" id="UP000277858"/>
    </source>
</evidence>
<reference evidence="5" key="1">
    <citation type="submission" date="2017-12" db="EMBL/GenBank/DDBJ databases">
        <title>Whole genome sequencing of Acidipropionibacterium jensenii strains JS279 and JS280.</title>
        <authorList>
            <person name="Deptula P."/>
            <person name="Laine P."/>
            <person name="Smolander O.-P."/>
            <person name="Paulin L."/>
            <person name="Auvinen P."/>
            <person name="Varmanen P."/>
        </authorList>
    </citation>
    <scope>NUCLEOTIDE SEQUENCE [LARGE SCALE GENOMIC DNA]</scope>
    <source>
        <strain evidence="5">JS280</strain>
    </source>
</reference>
<dbReference type="Pfam" id="PF01871">
    <property type="entry name" value="AMMECR1"/>
    <property type="match status" value="1"/>
</dbReference>
<protein>
    <submittedName>
        <fullName evidence="2">AmmeMemoRadiSam system protein A</fullName>
    </submittedName>
    <submittedName>
        <fullName evidence="3">Uncharacterized conserved protein</fullName>
    </submittedName>
</protein>
<dbReference type="Proteomes" id="UP000285875">
    <property type="component" value="Chromosome"/>
</dbReference>
<sequence>MNTPVAGASENSSGLPDDAGGWLLPAARAAIAAHLGEPVETPETPAWARRPAACFVTLTTGGSSHPALRGCIGTLAAWRPLAEDVCANAVAAATHDPRFPAVTSAELAGLRVEVSVLSASAPIRFASQHQLVSRLRPGIDGLILEWDGYRGTFLPQVWDQIPDPTEFLNRLKQKAGLAPSWWSRDATVRRYTVTAWQEEP</sequence>
<reference evidence="3 4" key="2">
    <citation type="submission" date="2018-12" db="EMBL/GenBank/DDBJ databases">
        <authorList>
            <consortium name="Pathogen Informatics"/>
        </authorList>
    </citation>
    <scope>NUCLEOTIDE SEQUENCE [LARGE SCALE GENOMIC DNA]</scope>
    <source>
        <strain evidence="3 4">NCTC13652</strain>
    </source>
</reference>
<dbReference type="RefSeq" id="WP_028702850.1">
    <property type="nucleotide sequence ID" value="NZ_CP025570.1"/>
</dbReference>
<feature type="domain" description="AMMECR1" evidence="1">
    <location>
        <begin position="12"/>
        <end position="200"/>
    </location>
</feature>